<dbReference type="InterPro" id="IPR002110">
    <property type="entry name" value="Ankyrin_rpt"/>
</dbReference>
<feature type="repeat" description="ANK" evidence="12">
    <location>
        <begin position="173"/>
        <end position="195"/>
    </location>
</feature>
<keyword evidence="7" id="KW-0528">Neurotoxin</keyword>
<dbReference type="EMBL" id="BGPR01010006">
    <property type="protein sequence ID" value="GBN43708.1"/>
    <property type="molecule type" value="Genomic_DNA"/>
</dbReference>
<evidence type="ECO:0000313" key="14">
    <source>
        <dbReference type="Proteomes" id="UP000499080"/>
    </source>
</evidence>
<dbReference type="PROSITE" id="PS50297">
    <property type="entry name" value="ANK_REP_REGION"/>
    <property type="match status" value="4"/>
</dbReference>
<dbReference type="GO" id="GO:0085020">
    <property type="term" value="P:protein K6-linked ubiquitination"/>
    <property type="evidence" value="ECO:0007669"/>
    <property type="project" value="TreeGrafter"/>
</dbReference>
<keyword evidence="11" id="KW-0472">Membrane</keyword>
<dbReference type="InterPro" id="IPR036770">
    <property type="entry name" value="Ankyrin_rpt-contain_sf"/>
</dbReference>
<sequence length="195" mass="20886">MDSDSSNESPKLLKTLAFNVKYSEGNNLLHQFVLENSNPNDSGGGNYINAVLRSMSDASVNALNDEGYSALHLAVLKNNLLMVKKLLSCLENIDVNARSETGTSENTALHLAAKLGHIPIIQELLNKGADLDIKNEYDETALCLAATSGNLKMMKLLVGKGANVNRIGICGGPLYFAAKSNNFEAVKFLINSGAD</sequence>
<feature type="repeat" description="ANK" evidence="12">
    <location>
        <begin position="137"/>
        <end position="169"/>
    </location>
</feature>
<dbReference type="GO" id="GO:0005576">
    <property type="term" value="C:extracellular region"/>
    <property type="evidence" value="ECO:0007669"/>
    <property type="project" value="UniProtKB-SubCell"/>
</dbReference>
<evidence type="ECO:0000256" key="5">
    <source>
        <dbReference type="ARBA" id="ARBA00022537"/>
    </source>
</evidence>
<dbReference type="GO" id="GO:0044231">
    <property type="term" value="C:host cell presynaptic membrane"/>
    <property type="evidence" value="ECO:0007669"/>
    <property type="project" value="UniProtKB-KW"/>
</dbReference>
<dbReference type="GO" id="GO:0070531">
    <property type="term" value="C:BRCA1-A complex"/>
    <property type="evidence" value="ECO:0007669"/>
    <property type="project" value="TreeGrafter"/>
</dbReference>
<dbReference type="OrthoDB" id="6437424at2759"/>
<dbReference type="SMART" id="SM00248">
    <property type="entry name" value="ANK"/>
    <property type="match status" value="3"/>
</dbReference>
<dbReference type="GO" id="GO:0006887">
    <property type="term" value="P:exocytosis"/>
    <property type="evidence" value="ECO:0007669"/>
    <property type="project" value="UniProtKB-KW"/>
</dbReference>
<dbReference type="Pfam" id="PF00023">
    <property type="entry name" value="Ank"/>
    <property type="match status" value="1"/>
</dbReference>
<dbReference type="GO" id="GO:0090729">
    <property type="term" value="F:toxin activity"/>
    <property type="evidence" value="ECO:0007669"/>
    <property type="project" value="UniProtKB-KW"/>
</dbReference>
<keyword evidence="6" id="KW-0800">Toxin</keyword>
<dbReference type="SUPFAM" id="SSF48403">
    <property type="entry name" value="Ankyrin repeat"/>
    <property type="match status" value="1"/>
</dbReference>
<evidence type="ECO:0000313" key="13">
    <source>
        <dbReference type="EMBL" id="GBN43708.1"/>
    </source>
</evidence>
<evidence type="ECO:0000256" key="8">
    <source>
        <dbReference type="ARBA" id="ARBA00022737"/>
    </source>
</evidence>
<evidence type="ECO:0000256" key="7">
    <source>
        <dbReference type="ARBA" id="ARBA00022699"/>
    </source>
</evidence>
<feature type="repeat" description="ANK" evidence="12">
    <location>
        <begin position="66"/>
        <end position="98"/>
    </location>
</feature>
<dbReference type="PANTHER" id="PTHR24171:SF8">
    <property type="entry name" value="BRCA1-ASSOCIATED RING DOMAIN PROTEIN 1"/>
    <property type="match status" value="1"/>
</dbReference>
<protein>
    <submittedName>
        <fullName evidence="13">Ankyrin repeat protein RF_0381</fullName>
    </submittedName>
</protein>
<comment type="caution">
    <text evidence="13">The sequence shown here is derived from an EMBL/GenBank/DDBJ whole genome shotgun (WGS) entry which is preliminary data.</text>
</comment>
<evidence type="ECO:0000256" key="11">
    <source>
        <dbReference type="ARBA" id="ARBA00023298"/>
    </source>
</evidence>
<accession>A0A4Y2NVU9</accession>
<name>A0A4Y2NVU9_ARAVE</name>
<evidence type="ECO:0000256" key="6">
    <source>
        <dbReference type="ARBA" id="ARBA00022656"/>
    </source>
</evidence>
<evidence type="ECO:0000256" key="12">
    <source>
        <dbReference type="PROSITE-ProRule" id="PRU00023"/>
    </source>
</evidence>
<dbReference type="AlphaFoldDB" id="A0A4Y2NVU9"/>
<dbReference type="GO" id="GO:0044218">
    <property type="term" value="C:other organism cell membrane"/>
    <property type="evidence" value="ECO:0007669"/>
    <property type="project" value="UniProtKB-KW"/>
</dbReference>
<keyword evidence="8" id="KW-0677">Repeat</keyword>
<gene>
    <name evidence="13" type="primary">RF_0381_12</name>
    <name evidence="13" type="ORF">AVEN_24676_1</name>
</gene>
<keyword evidence="5" id="KW-1052">Target cell membrane</keyword>
<dbReference type="PANTHER" id="PTHR24171">
    <property type="entry name" value="ANKYRIN REPEAT DOMAIN-CONTAINING PROTEIN 39-RELATED"/>
    <property type="match status" value="1"/>
</dbReference>
<dbReference type="Proteomes" id="UP000499080">
    <property type="component" value="Unassembled WGS sequence"/>
</dbReference>
<evidence type="ECO:0000256" key="3">
    <source>
        <dbReference type="ARBA" id="ARBA00022483"/>
    </source>
</evidence>
<dbReference type="Pfam" id="PF13606">
    <property type="entry name" value="Ank_3"/>
    <property type="match status" value="1"/>
</dbReference>
<reference evidence="13 14" key="1">
    <citation type="journal article" date="2019" name="Sci. Rep.">
        <title>Orb-weaving spider Araneus ventricosus genome elucidates the spidroin gene catalogue.</title>
        <authorList>
            <person name="Kono N."/>
            <person name="Nakamura H."/>
            <person name="Ohtoshi R."/>
            <person name="Moran D.A.P."/>
            <person name="Shinohara A."/>
            <person name="Yoshida Y."/>
            <person name="Fujiwara M."/>
            <person name="Mori M."/>
            <person name="Tomita M."/>
            <person name="Arakawa K."/>
        </authorList>
    </citation>
    <scope>NUCLEOTIDE SEQUENCE [LARGE SCALE GENOMIC DNA]</scope>
</reference>
<keyword evidence="4" id="KW-0964">Secreted</keyword>
<evidence type="ECO:0000256" key="4">
    <source>
        <dbReference type="ARBA" id="ARBA00022525"/>
    </source>
</evidence>
<dbReference type="GO" id="GO:0004842">
    <property type="term" value="F:ubiquitin-protein transferase activity"/>
    <property type="evidence" value="ECO:0007669"/>
    <property type="project" value="TreeGrafter"/>
</dbReference>
<evidence type="ECO:0000256" key="2">
    <source>
        <dbReference type="ARBA" id="ARBA00004613"/>
    </source>
</evidence>
<evidence type="ECO:0000256" key="9">
    <source>
        <dbReference type="ARBA" id="ARBA00023028"/>
    </source>
</evidence>
<proteinExistence type="predicted"/>
<feature type="repeat" description="ANK" evidence="12">
    <location>
        <begin position="104"/>
        <end position="136"/>
    </location>
</feature>
<keyword evidence="3" id="KW-0268">Exocytosis</keyword>
<feature type="non-terminal residue" evidence="13">
    <location>
        <position position="195"/>
    </location>
</feature>
<dbReference type="GO" id="GO:0031436">
    <property type="term" value="C:BRCA1-BARD1 complex"/>
    <property type="evidence" value="ECO:0007669"/>
    <property type="project" value="TreeGrafter"/>
</dbReference>
<evidence type="ECO:0000256" key="1">
    <source>
        <dbReference type="ARBA" id="ARBA00004175"/>
    </source>
</evidence>
<dbReference type="PRINTS" id="PR01415">
    <property type="entry name" value="ANKYRIN"/>
</dbReference>
<dbReference type="Pfam" id="PF12796">
    <property type="entry name" value="Ank_2"/>
    <property type="match status" value="1"/>
</dbReference>
<evidence type="ECO:0000256" key="10">
    <source>
        <dbReference type="ARBA" id="ARBA00023043"/>
    </source>
</evidence>
<keyword evidence="14" id="KW-1185">Reference proteome</keyword>
<keyword evidence="9" id="KW-0638">Presynaptic neurotoxin</keyword>
<dbReference type="Gene3D" id="1.25.40.20">
    <property type="entry name" value="Ankyrin repeat-containing domain"/>
    <property type="match status" value="1"/>
</dbReference>
<keyword evidence="11" id="KW-1053">Target membrane</keyword>
<keyword evidence="10 12" id="KW-0040">ANK repeat</keyword>
<comment type="subcellular location">
    <subcellularLocation>
        <location evidence="2">Secreted</location>
    </subcellularLocation>
    <subcellularLocation>
        <location evidence="1">Target cell membrane</location>
    </subcellularLocation>
</comment>
<organism evidence="13 14">
    <name type="scientific">Araneus ventricosus</name>
    <name type="common">Orbweaver spider</name>
    <name type="synonym">Epeira ventricosa</name>
    <dbReference type="NCBI Taxonomy" id="182803"/>
    <lineage>
        <taxon>Eukaryota</taxon>
        <taxon>Metazoa</taxon>
        <taxon>Ecdysozoa</taxon>
        <taxon>Arthropoda</taxon>
        <taxon>Chelicerata</taxon>
        <taxon>Arachnida</taxon>
        <taxon>Araneae</taxon>
        <taxon>Araneomorphae</taxon>
        <taxon>Entelegynae</taxon>
        <taxon>Araneoidea</taxon>
        <taxon>Araneidae</taxon>
        <taxon>Araneus</taxon>
    </lineage>
</organism>
<dbReference type="PROSITE" id="PS50088">
    <property type="entry name" value="ANK_REPEAT"/>
    <property type="match status" value="4"/>
</dbReference>